<dbReference type="STRING" id="454136.NIES2119_16510"/>
<dbReference type="AlphaFoldDB" id="A0A1U7II36"/>
<reference evidence="1 2" key="1">
    <citation type="submission" date="2016-11" db="EMBL/GenBank/DDBJ databases">
        <title>Draft Genome Sequences of Nine Cyanobacterial Strains from Diverse Habitats.</title>
        <authorList>
            <person name="Zhu T."/>
            <person name="Hou S."/>
            <person name="Lu X."/>
            <person name="Hess W.R."/>
        </authorList>
    </citation>
    <scope>NUCLEOTIDE SEQUENCE [LARGE SCALE GENOMIC DNA]</scope>
    <source>
        <strain evidence="1 2">IAM M-71</strain>
    </source>
</reference>
<evidence type="ECO:0000313" key="1">
    <source>
        <dbReference type="EMBL" id="OKH36723.1"/>
    </source>
</evidence>
<evidence type="ECO:0000313" key="2">
    <source>
        <dbReference type="Proteomes" id="UP000185860"/>
    </source>
</evidence>
<organism evidence="1 2">
    <name type="scientific">[Phormidium ambiguum] IAM M-71</name>
    <dbReference type="NCBI Taxonomy" id="454136"/>
    <lineage>
        <taxon>Bacteria</taxon>
        <taxon>Bacillati</taxon>
        <taxon>Cyanobacteriota</taxon>
        <taxon>Cyanophyceae</taxon>
        <taxon>Oscillatoriophycideae</taxon>
        <taxon>Aerosakkonematales</taxon>
        <taxon>Aerosakkonemataceae</taxon>
        <taxon>Floridanema</taxon>
    </lineage>
</organism>
<dbReference type="RefSeq" id="WP_073594688.1">
    <property type="nucleotide sequence ID" value="NZ_MRCE01000015.1"/>
</dbReference>
<dbReference type="EMBL" id="MRCE01000015">
    <property type="protein sequence ID" value="OKH36723.1"/>
    <property type="molecule type" value="Genomic_DNA"/>
</dbReference>
<sequence>MKEVKLGKYLTLEEFCTCTQTYQKYADQINPFPDNLIETLPALENLNRFILDPIIDYFGIDKFRLTYGFCSKDLKKYLAKKDPETGLKNGRVAPEIDQHLAHEINKNGKYYCQRLGAACDFLILGVGSDRVIDWILAQKLPFDSLYFYGSDRPIHISYSPQNKRDIWTFNKSGQPTKKGIEHWIDLTKLGSRYFHQFN</sequence>
<protein>
    <recommendedName>
        <fullName evidence="3">Peptidase M15A C-terminal domain-containing protein</fullName>
    </recommendedName>
</protein>
<dbReference type="Proteomes" id="UP000185860">
    <property type="component" value="Unassembled WGS sequence"/>
</dbReference>
<dbReference type="InterPro" id="IPR009045">
    <property type="entry name" value="Zn_M74/Hedgehog-like"/>
</dbReference>
<name>A0A1U7II36_9CYAN</name>
<comment type="caution">
    <text evidence="1">The sequence shown here is derived from an EMBL/GenBank/DDBJ whole genome shotgun (WGS) entry which is preliminary data.</text>
</comment>
<dbReference type="SUPFAM" id="SSF55166">
    <property type="entry name" value="Hedgehog/DD-peptidase"/>
    <property type="match status" value="1"/>
</dbReference>
<dbReference type="OrthoDB" id="450621at2"/>
<accession>A0A1U7II36</accession>
<evidence type="ECO:0008006" key="3">
    <source>
        <dbReference type="Google" id="ProtNLM"/>
    </source>
</evidence>
<gene>
    <name evidence="1" type="ORF">NIES2119_16510</name>
</gene>
<proteinExistence type="predicted"/>